<dbReference type="EMBL" id="CP036434">
    <property type="protein sequence ID" value="QDV05588.1"/>
    <property type="molecule type" value="Genomic_DNA"/>
</dbReference>
<dbReference type="PROSITE" id="PS50106">
    <property type="entry name" value="PDZ"/>
    <property type="match status" value="1"/>
</dbReference>
<feature type="chain" id="PRO_5022130513" evidence="1">
    <location>
        <begin position="19"/>
        <end position="275"/>
    </location>
</feature>
<evidence type="ECO:0000313" key="5">
    <source>
        <dbReference type="Proteomes" id="UP000320390"/>
    </source>
</evidence>
<keyword evidence="1" id="KW-0732">Signal</keyword>
<dbReference type="SMART" id="SM00228">
    <property type="entry name" value="PDZ"/>
    <property type="match status" value="1"/>
</dbReference>
<dbReference type="Gene3D" id="2.30.180.10">
    <property type="entry name" value="FAS1 domain"/>
    <property type="match status" value="1"/>
</dbReference>
<feature type="domain" description="FAS1" evidence="3">
    <location>
        <begin position="36"/>
        <end position="169"/>
    </location>
</feature>
<dbReference type="FunFam" id="2.30.180.10:FF:000014">
    <property type="entry name" value="Stabilin 1"/>
    <property type="match status" value="1"/>
</dbReference>
<evidence type="ECO:0000313" key="4">
    <source>
        <dbReference type="EMBL" id="QDV05588.1"/>
    </source>
</evidence>
<dbReference type="GO" id="GO:0005615">
    <property type="term" value="C:extracellular space"/>
    <property type="evidence" value="ECO:0007669"/>
    <property type="project" value="TreeGrafter"/>
</dbReference>
<dbReference type="SUPFAM" id="SSF50156">
    <property type="entry name" value="PDZ domain-like"/>
    <property type="match status" value="1"/>
</dbReference>
<dbReference type="PANTHER" id="PTHR10900">
    <property type="entry name" value="PERIOSTIN-RELATED"/>
    <property type="match status" value="1"/>
</dbReference>
<dbReference type="InterPro" id="IPR036378">
    <property type="entry name" value="FAS1_dom_sf"/>
</dbReference>
<dbReference type="Pfam" id="PF02469">
    <property type="entry name" value="Fasciclin"/>
    <property type="match status" value="1"/>
</dbReference>
<dbReference type="Proteomes" id="UP000320390">
    <property type="component" value="Chromosome"/>
</dbReference>
<evidence type="ECO:0000259" key="2">
    <source>
        <dbReference type="PROSITE" id="PS50106"/>
    </source>
</evidence>
<dbReference type="AlphaFoldDB" id="A0A518ENC3"/>
<evidence type="ECO:0000259" key="3">
    <source>
        <dbReference type="PROSITE" id="PS50213"/>
    </source>
</evidence>
<accession>A0A518ENC3</accession>
<dbReference type="PROSITE" id="PS50213">
    <property type="entry name" value="FAS1"/>
    <property type="match status" value="1"/>
</dbReference>
<dbReference type="RefSeq" id="WP_419190992.1">
    <property type="nucleotide sequence ID" value="NZ_CP036434.1"/>
</dbReference>
<dbReference type="SMART" id="SM00554">
    <property type="entry name" value="FAS1"/>
    <property type="match status" value="1"/>
</dbReference>
<sequence precursor="true">MKLIAPLAFAVLSLGTLAASPLSVHRPVAQHPQDGPGNIVEVATEAGSFGTLLAAAKAAGLVDALTGQGPLTVLAPTDEAFEALGKETIANLLKPENRETLKTILTYHVISGKVEAKDALRAGSAATLAGPEVSFSLVGGKLLVNGEVSVLANDIAASNGVIHVINEVLIPPTPKPEGRLVVGFFSERPGEELARYLGVDRNATLLVSSVTKGSEAEAAGLRAYDLIVGVNGRAATSEVIGEEKEKAGYGGAIHLDILRKGQKMTVDAKVGVEEG</sequence>
<organism evidence="4 5">
    <name type="scientific">Saltatorellus ferox</name>
    <dbReference type="NCBI Taxonomy" id="2528018"/>
    <lineage>
        <taxon>Bacteria</taxon>
        <taxon>Pseudomonadati</taxon>
        <taxon>Planctomycetota</taxon>
        <taxon>Planctomycetia</taxon>
        <taxon>Planctomycetia incertae sedis</taxon>
        <taxon>Saltatorellus</taxon>
    </lineage>
</organism>
<reference evidence="4 5" key="1">
    <citation type="submission" date="2019-02" db="EMBL/GenBank/DDBJ databases">
        <title>Deep-cultivation of Planctomycetes and their phenomic and genomic characterization uncovers novel biology.</title>
        <authorList>
            <person name="Wiegand S."/>
            <person name="Jogler M."/>
            <person name="Boedeker C."/>
            <person name="Pinto D."/>
            <person name="Vollmers J."/>
            <person name="Rivas-Marin E."/>
            <person name="Kohn T."/>
            <person name="Peeters S.H."/>
            <person name="Heuer A."/>
            <person name="Rast P."/>
            <person name="Oberbeckmann S."/>
            <person name="Bunk B."/>
            <person name="Jeske O."/>
            <person name="Meyerdierks A."/>
            <person name="Storesund J.E."/>
            <person name="Kallscheuer N."/>
            <person name="Luecker S."/>
            <person name="Lage O.M."/>
            <person name="Pohl T."/>
            <person name="Merkel B.J."/>
            <person name="Hornburger P."/>
            <person name="Mueller R.-W."/>
            <person name="Bruemmer F."/>
            <person name="Labrenz M."/>
            <person name="Spormann A.M."/>
            <person name="Op den Camp H."/>
            <person name="Overmann J."/>
            <person name="Amann R."/>
            <person name="Jetten M.S.M."/>
            <person name="Mascher T."/>
            <person name="Medema M.H."/>
            <person name="Devos D.P."/>
            <person name="Kaster A.-K."/>
            <person name="Ovreas L."/>
            <person name="Rohde M."/>
            <person name="Galperin M.Y."/>
            <person name="Jogler C."/>
        </authorList>
    </citation>
    <scope>NUCLEOTIDE SEQUENCE [LARGE SCALE GENOMIC DNA]</scope>
    <source>
        <strain evidence="4 5">Poly30</strain>
    </source>
</reference>
<feature type="signal peptide" evidence="1">
    <location>
        <begin position="1"/>
        <end position="18"/>
    </location>
</feature>
<dbReference type="SUPFAM" id="SSF82153">
    <property type="entry name" value="FAS1 domain"/>
    <property type="match status" value="1"/>
</dbReference>
<dbReference type="InterPro" id="IPR001478">
    <property type="entry name" value="PDZ"/>
</dbReference>
<protein>
    <submittedName>
        <fullName evidence="4">Immunogenic protein MPT70</fullName>
    </submittedName>
</protein>
<dbReference type="InterPro" id="IPR036034">
    <property type="entry name" value="PDZ_sf"/>
</dbReference>
<name>A0A518ENC3_9BACT</name>
<dbReference type="Gene3D" id="2.30.42.10">
    <property type="match status" value="1"/>
</dbReference>
<evidence type="ECO:0000256" key="1">
    <source>
        <dbReference type="SAM" id="SignalP"/>
    </source>
</evidence>
<keyword evidence="5" id="KW-1185">Reference proteome</keyword>
<dbReference type="InterPro" id="IPR000782">
    <property type="entry name" value="FAS1_domain"/>
</dbReference>
<proteinExistence type="predicted"/>
<gene>
    <name evidence="4" type="ORF">Poly30_10860</name>
</gene>
<dbReference type="PANTHER" id="PTHR10900:SF77">
    <property type="entry name" value="FI19380P1"/>
    <property type="match status" value="1"/>
</dbReference>
<feature type="domain" description="PDZ" evidence="2">
    <location>
        <begin position="181"/>
        <end position="247"/>
    </location>
</feature>
<dbReference type="InterPro" id="IPR050904">
    <property type="entry name" value="Adhesion/Biosynth-related"/>
</dbReference>